<feature type="region of interest" description="Disordered" evidence="7">
    <location>
        <begin position="36"/>
        <end position="61"/>
    </location>
</feature>
<dbReference type="InterPro" id="IPR001917">
    <property type="entry name" value="Aminotrans_II_pyridoxalP_BS"/>
</dbReference>
<dbReference type="Gene3D" id="3.40.50.12580">
    <property type="match status" value="1"/>
</dbReference>
<dbReference type="InterPro" id="IPR007554">
    <property type="entry name" value="Glycerophosphate_synth"/>
</dbReference>
<sequence>MKLSTKVAQIARSAGLDRVVDNPRLRQILGAERYAKHRSGAPSAGGTGEKKPAIAEKRSTKSPLRTGPLVSVIIPVYNVQEYLEEAVLSVLNQDYSNVEVILVNDGSDDDSPMICEQLKDMDDRITVIHKENAGLGAARNTGIERANGKYLTFVDSDDIVTPSGISMMVKSLERSGSFFVAGSIERFNSTRSWTPAWVEEVHFKDQQGVTASELPPALYDVFACNKLFRADQWDELVGKFPEGVLYEDQEATAKLYAGGIKFDLLAEVVYRWRQRDDNSSITQNKANLYDLEQRVHVAKSVEKIVEVSPDESLKNYWFTKLLSEDLYYYYREEPRTDSQFGRSLQAAVQYFYPKADLGAVQAMPYDRRLMALALAKGTIDDFRAVLLHFQEFGPYWEDEIDENGNVVAYSKIEDGLSFELTNEERIISPSLLKLDFRVFDQKMNEDGTVSLDVWCALNCLPTVWGASLVLEPYLASSDGDELISLDPEQITREELIPFLPNWFVDQSASVIRINLDPDYLKSKIGHQVGQEMMLKCRVNTDAFYVESERTKFSRWMGLTALQPGELTGSGDRVVFGSNSNGISVKVEEARFMVADAKFVDGRLKLEIDNLKQDDKHWRRSIEEYGLRIEASRGGTVLTQAELDMEGEKWVTNLPLPWKGGDKAKNITAFDLKIVSHDMYVSHLSLPNRLKNQYAKPFFGLTASLWGYASLEKYSQFGIVEGYSFDEGRNSLTVEGRAFFDLGLVRQSSPSFALVNSAAGNIYPSNFTFNGETGAFTVSFRLDRTDARGARVAVPSGSYVFQILQPTGKKLPASVWPRIVKEEILREVTIYGELSRVIVSPTPSAHGMNVRIAPLLLPDSQGRIKQYRLQSKYMTEGSRNLVEAVLFESFGGSAVTDSCLALDREIGRNRPDLVRYWTVKDQSIAVPKGAVPLVQYSSKWWEILSTAKYLVNNNNFPSAFRKASNQVYLQTWHGTPLKRIGNDVPSQNLSLVYRQLMVREAAYWDYFLAQSPWAGRTMSKAFGYEGDVIDIGYPRNSSLFGKVAKESRQITREFFEIEENQTVILYAPTWRDNKKTSSGHYEKVSYLDFGALQKRFGSDVVVLARGHVNTSKSNKVLAGSNVIDVTKYPDLNDLINASDLMVGDYSSVMFDYVNTGKPILFLVPDLEQYSSKTRGFYFNFVDSAPGPLCESTSQLIDALSNLDDVKAPYATAYHSYRAKFAPNDSESTAKEVYDLVFNADRN</sequence>
<dbReference type="GO" id="GO:0005886">
    <property type="term" value="C:plasma membrane"/>
    <property type="evidence" value="ECO:0007669"/>
    <property type="project" value="UniProtKB-SubCell"/>
</dbReference>
<keyword evidence="3" id="KW-1003">Cell membrane</keyword>
<keyword evidence="6" id="KW-0472">Membrane</keyword>
<dbReference type="InterPro" id="IPR051612">
    <property type="entry name" value="Teichoic_Acid_Biosynth"/>
</dbReference>
<dbReference type="Pfam" id="PF04464">
    <property type="entry name" value="Glyphos_transf"/>
    <property type="match status" value="1"/>
</dbReference>
<evidence type="ECO:0000259" key="8">
    <source>
        <dbReference type="Pfam" id="PF00535"/>
    </source>
</evidence>
<feature type="compositionally biased region" description="Basic and acidic residues" evidence="7">
    <location>
        <begin position="48"/>
        <end position="59"/>
    </location>
</feature>
<dbReference type="Proteomes" id="UP001205080">
    <property type="component" value="Unassembled WGS sequence"/>
</dbReference>
<dbReference type="AlphaFoldDB" id="A0ABD4TRS0"/>
<protein>
    <submittedName>
        <fullName evidence="9">CDP-glycerol glycerophosphotransferase family protein</fullName>
    </submittedName>
</protein>
<evidence type="ECO:0000256" key="6">
    <source>
        <dbReference type="ARBA" id="ARBA00023136"/>
    </source>
</evidence>
<comment type="caution">
    <text evidence="9">The sequence shown here is derived from an EMBL/GenBank/DDBJ whole genome shotgun (WGS) entry which is preliminary data.</text>
</comment>
<proteinExistence type="inferred from homology"/>
<feature type="domain" description="Glycosyltransferase 2-like" evidence="8">
    <location>
        <begin position="71"/>
        <end position="228"/>
    </location>
</feature>
<organism evidence="9 10">
    <name type="scientific">Corynebacterium pseudogenitalium</name>
    <dbReference type="NCBI Taxonomy" id="38303"/>
    <lineage>
        <taxon>Bacteria</taxon>
        <taxon>Bacillati</taxon>
        <taxon>Actinomycetota</taxon>
        <taxon>Actinomycetes</taxon>
        <taxon>Mycobacteriales</taxon>
        <taxon>Corynebacteriaceae</taxon>
        <taxon>Corynebacterium</taxon>
    </lineage>
</organism>
<dbReference type="GO" id="GO:0019350">
    <property type="term" value="P:teichoic acid biosynthetic process"/>
    <property type="evidence" value="ECO:0007669"/>
    <property type="project" value="UniProtKB-KW"/>
</dbReference>
<comment type="similarity">
    <text evidence="2">Belongs to the CDP-glycerol glycerophosphotransferase family.</text>
</comment>
<dbReference type="InterPro" id="IPR043148">
    <property type="entry name" value="TagF_C"/>
</dbReference>
<dbReference type="PANTHER" id="PTHR37316">
    <property type="entry name" value="TEICHOIC ACID GLYCEROL-PHOSPHATE PRIMASE"/>
    <property type="match status" value="1"/>
</dbReference>
<accession>A0ABD4TRS0</accession>
<dbReference type="PANTHER" id="PTHR37316:SF3">
    <property type="entry name" value="TEICHOIC ACID GLYCEROL-PHOSPHATE TRANSFERASE"/>
    <property type="match status" value="1"/>
</dbReference>
<dbReference type="InterPro" id="IPR001173">
    <property type="entry name" value="Glyco_trans_2-like"/>
</dbReference>
<comment type="subcellular location">
    <subcellularLocation>
        <location evidence="1">Cell membrane</location>
        <topology evidence="1">Peripheral membrane protein</topology>
    </subcellularLocation>
</comment>
<evidence type="ECO:0000313" key="9">
    <source>
        <dbReference type="EMBL" id="MCQ4615007.1"/>
    </source>
</evidence>
<dbReference type="InterPro" id="IPR029044">
    <property type="entry name" value="Nucleotide-diphossugar_trans"/>
</dbReference>
<evidence type="ECO:0000256" key="1">
    <source>
        <dbReference type="ARBA" id="ARBA00004202"/>
    </source>
</evidence>
<evidence type="ECO:0000256" key="5">
    <source>
        <dbReference type="ARBA" id="ARBA00022944"/>
    </source>
</evidence>
<keyword evidence="4" id="KW-0808">Transferase</keyword>
<evidence type="ECO:0000256" key="2">
    <source>
        <dbReference type="ARBA" id="ARBA00010488"/>
    </source>
</evidence>
<dbReference type="GO" id="GO:0016740">
    <property type="term" value="F:transferase activity"/>
    <property type="evidence" value="ECO:0007669"/>
    <property type="project" value="UniProtKB-KW"/>
</dbReference>
<evidence type="ECO:0000256" key="3">
    <source>
        <dbReference type="ARBA" id="ARBA00022475"/>
    </source>
</evidence>
<dbReference type="SUPFAM" id="SSF53448">
    <property type="entry name" value="Nucleotide-diphospho-sugar transferases"/>
    <property type="match status" value="1"/>
</dbReference>
<keyword evidence="5" id="KW-0777">Teichoic acid biosynthesis</keyword>
<dbReference type="Gene3D" id="3.40.50.11820">
    <property type="match status" value="1"/>
</dbReference>
<gene>
    <name evidence="9" type="ORF">KBX22_09750</name>
</gene>
<evidence type="ECO:0000256" key="4">
    <source>
        <dbReference type="ARBA" id="ARBA00022679"/>
    </source>
</evidence>
<dbReference type="EMBL" id="JAGPYW010000014">
    <property type="protein sequence ID" value="MCQ4615007.1"/>
    <property type="molecule type" value="Genomic_DNA"/>
</dbReference>
<reference evidence="9 10" key="1">
    <citation type="submission" date="2021-04" db="EMBL/GenBank/DDBJ databases">
        <title>Corynebacterium genitalium sp. nov. and Corynebacterium genitalium sp. nov., two new species of the genus Corynebacterium.</title>
        <authorList>
            <person name="Jaen-Luchoro D."/>
            <person name="Pinyeiro-Iglesias B."/>
            <person name="Al-Shaer S."/>
            <person name="Karlsson R."/>
            <person name="Gonzales-Siles L."/>
            <person name="Cardew S."/>
            <person name="Jensie-Markopolous S."/>
            <person name="Ohlen M."/>
            <person name="Inganas E."/>
            <person name="Moore E.R.B."/>
        </authorList>
    </citation>
    <scope>NUCLEOTIDE SEQUENCE [LARGE SCALE GENOMIC DNA]</scope>
    <source>
        <strain evidence="9 10">CCUG 55013</strain>
    </source>
</reference>
<dbReference type="SUPFAM" id="SSF53756">
    <property type="entry name" value="UDP-Glycosyltransferase/glycogen phosphorylase"/>
    <property type="match status" value="1"/>
</dbReference>
<dbReference type="InterPro" id="IPR043149">
    <property type="entry name" value="TagF_N"/>
</dbReference>
<dbReference type="CDD" id="cd00761">
    <property type="entry name" value="Glyco_tranf_GTA_type"/>
    <property type="match status" value="1"/>
</dbReference>
<evidence type="ECO:0000313" key="10">
    <source>
        <dbReference type="Proteomes" id="UP001205080"/>
    </source>
</evidence>
<dbReference type="PROSITE" id="PS00599">
    <property type="entry name" value="AA_TRANSFER_CLASS_2"/>
    <property type="match status" value="1"/>
</dbReference>
<dbReference type="RefSeq" id="WP_256001318.1">
    <property type="nucleotide sequence ID" value="NZ_JAGPYW010000014.1"/>
</dbReference>
<dbReference type="Gene3D" id="3.90.550.10">
    <property type="entry name" value="Spore Coat Polysaccharide Biosynthesis Protein SpsA, Chain A"/>
    <property type="match status" value="1"/>
</dbReference>
<name>A0ABD4TRS0_9CORY</name>
<evidence type="ECO:0000256" key="7">
    <source>
        <dbReference type="SAM" id="MobiDB-lite"/>
    </source>
</evidence>
<dbReference type="Pfam" id="PF00535">
    <property type="entry name" value="Glycos_transf_2"/>
    <property type="match status" value="1"/>
</dbReference>